<sequence>MKAKQENYSFTLNYHKHDEVGGVGHISLAGKCGDEKAKISVHPSSDISVWTPLQVVSACVFPSKAVNVNEHREGDSPIHASYDITNQMSNPKAAFDEIVKLNKSIETGTTGYSLLPGYLTKSIHVLLSSQSSTSNLFLGYKMMDREKVNSEMSKYGVTNCSESVYSILRKGGMEGKPSTTCSFIRPTAFNEFAQNLCISNESVMPQNSIKSSSDTIDSEVHEPVSVSSVAFFSTARHTHRPHAPQQSRSSLPAIRNVHEFNPLSFFATKINSDKTDELNSMELGSMQLRTKGSIDE</sequence>
<dbReference type="AlphaFoldDB" id="A0A378LRV6"/>
<accession>A0A378LRV6</accession>
<evidence type="ECO:0000313" key="1">
    <source>
        <dbReference type="EMBL" id="STY29686.1"/>
    </source>
</evidence>
<reference evidence="1 2" key="1">
    <citation type="submission" date="2018-06" db="EMBL/GenBank/DDBJ databases">
        <authorList>
            <consortium name="Pathogen Informatics"/>
            <person name="Doyle S."/>
        </authorList>
    </citation>
    <scope>NUCLEOTIDE SEQUENCE [LARGE SCALE GENOMIC DNA]</scope>
    <source>
        <strain evidence="1 2">NCTC11532</strain>
    </source>
</reference>
<dbReference type="Proteomes" id="UP000255297">
    <property type="component" value="Unassembled WGS sequence"/>
</dbReference>
<gene>
    <name evidence="1" type="ORF">NCTC11532_01884</name>
</gene>
<proteinExistence type="predicted"/>
<name>A0A378LRV6_9GAMM</name>
<dbReference type="OrthoDB" id="5653952at2"/>
<protein>
    <submittedName>
        <fullName evidence="1">Uncharacterized protein</fullName>
    </submittedName>
</protein>
<keyword evidence="2" id="KW-1185">Reference proteome</keyword>
<dbReference type="RefSeq" id="WP_031565097.1">
    <property type="nucleotide sequence ID" value="NZ_CAAAIS010000001.1"/>
</dbReference>
<evidence type="ECO:0000313" key="2">
    <source>
        <dbReference type="Proteomes" id="UP000255297"/>
    </source>
</evidence>
<dbReference type="EMBL" id="UGPB01000001">
    <property type="protein sequence ID" value="STY29686.1"/>
    <property type="molecule type" value="Genomic_DNA"/>
</dbReference>
<organism evidence="1 2">
    <name type="scientific">Legionella wadsworthii</name>
    <dbReference type="NCBI Taxonomy" id="28088"/>
    <lineage>
        <taxon>Bacteria</taxon>
        <taxon>Pseudomonadati</taxon>
        <taxon>Pseudomonadota</taxon>
        <taxon>Gammaproteobacteria</taxon>
        <taxon>Legionellales</taxon>
        <taxon>Legionellaceae</taxon>
        <taxon>Legionella</taxon>
    </lineage>
</organism>